<name>A0A4D8Q035_AZOBR</name>
<dbReference type="Proteomes" id="UP000298596">
    <property type="component" value="Plasmid p1"/>
</dbReference>
<accession>A0A4D8Q035</accession>
<proteinExistence type="predicted"/>
<geneLocation type="plasmid" evidence="1">
    <name>p1</name>
</geneLocation>
<dbReference type="AlphaFoldDB" id="A0A4D8Q035"/>
<evidence type="ECO:0000313" key="1">
    <source>
        <dbReference type="EMBL" id="QCO04004.1"/>
    </source>
</evidence>
<gene>
    <name evidence="1" type="ORF">D3867_18645</name>
</gene>
<protein>
    <submittedName>
        <fullName evidence="1">TIGR02117 family protein</fullName>
    </submittedName>
</protein>
<dbReference type="InterPro" id="IPR011727">
    <property type="entry name" value="CHP02117"/>
</dbReference>
<dbReference type="NCBIfam" id="TIGR02117">
    <property type="entry name" value="chp_urease_rgn"/>
    <property type="match status" value="1"/>
</dbReference>
<reference evidence="1 2" key="1">
    <citation type="submission" date="2018-09" db="EMBL/GenBank/DDBJ databases">
        <title>Whole genome based analysis of evolution and adaptive divergence in Indian and Brazilian strains of Azospirillum brasilense.</title>
        <authorList>
            <person name="Singh C."/>
            <person name="Tripathi A.K."/>
        </authorList>
    </citation>
    <scope>NUCLEOTIDE SEQUENCE [LARGE SCALE GENOMIC DNA]</scope>
    <source>
        <strain evidence="1 2">MTCC4036</strain>
        <plasmid evidence="1 2">p1</plasmid>
    </source>
</reference>
<dbReference type="EMBL" id="CP032331">
    <property type="protein sequence ID" value="QCO04004.1"/>
    <property type="molecule type" value="Genomic_DNA"/>
</dbReference>
<evidence type="ECO:0000313" key="2">
    <source>
        <dbReference type="Proteomes" id="UP000298596"/>
    </source>
</evidence>
<sequence>MGVANPTAAPWLRHKDAPEPCRAWRGRIHEDRAERGGAGLAVPALAAGAYLLAAAVLSRLAVEGRPVAREGVEVFVCTNGIHTDLVLPAVTDAVDWTVDLPDGDFPGAGPRASHRSFGWGDRSFYLETRQWSDLRLATALSALFGRGPSVMHVYALHRPAGSPDCGVVALDEGQYGALAAFVRGSFRRDGEGRALPLPGSGYGATDLFYEAVGLYSPVETCNEWTGKALRAAGVTMGAWTPFESGVMRWVR</sequence>
<keyword evidence="1" id="KW-0614">Plasmid</keyword>
<dbReference type="Pfam" id="PF09601">
    <property type="entry name" value="DUF2459"/>
    <property type="match status" value="1"/>
</dbReference>
<organism evidence="1 2">
    <name type="scientific">Azospirillum brasilense</name>
    <dbReference type="NCBI Taxonomy" id="192"/>
    <lineage>
        <taxon>Bacteria</taxon>
        <taxon>Pseudomonadati</taxon>
        <taxon>Pseudomonadota</taxon>
        <taxon>Alphaproteobacteria</taxon>
        <taxon>Rhodospirillales</taxon>
        <taxon>Azospirillaceae</taxon>
        <taxon>Azospirillum</taxon>
    </lineage>
</organism>